<evidence type="ECO:0000313" key="3">
    <source>
        <dbReference type="Proteomes" id="UP001222087"/>
    </source>
</evidence>
<dbReference type="RefSeq" id="WP_275089276.1">
    <property type="nucleotide sequence ID" value="NZ_CP119078.1"/>
</dbReference>
<feature type="domain" description="F-box" evidence="1">
    <location>
        <begin position="1"/>
        <end position="44"/>
    </location>
</feature>
<dbReference type="InterPro" id="IPR036047">
    <property type="entry name" value="F-box-like_dom_sf"/>
</dbReference>
<accession>A0ABY8AWD8</accession>
<evidence type="ECO:0000313" key="2">
    <source>
        <dbReference type="EMBL" id="WED43467.1"/>
    </source>
</evidence>
<dbReference type="InterPro" id="IPR001810">
    <property type="entry name" value="F-box_dom"/>
</dbReference>
<dbReference type="Gene3D" id="3.80.10.10">
    <property type="entry name" value="Ribonuclease Inhibitor"/>
    <property type="match status" value="1"/>
</dbReference>
<evidence type="ECO:0000259" key="1">
    <source>
        <dbReference type="PROSITE" id="PS50181"/>
    </source>
</evidence>
<dbReference type="SUPFAM" id="SSF81383">
    <property type="entry name" value="F-box domain"/>
    <property type="match status" value="1"/>
</dbReference>
<name>A0ABY8AWD8_9GAMM</name>
<dbReference type="EMBL" id="CP119078">
    <property type="protein sequence ID" value="WED43467.1"/>
    <property type="molecule type" value="Genomic_DNA"/>
</dbReference>
<dbReference type="InterPro" id="IPR032675">
    <property type="entry name" value="LRR_dom_sf"/>
</dbReference>
<reference evidence="2 3" key="1">
    <citation type="submission" date="2023-02" db="EMBL/GenBank/DDBJ databases">
        <title>Genome Sequence of L. cardiaca H63T.</title>
        <authorList>
            <person name="Lopez A.E."/>
            <person name="Cianciotto N.P."/>
        </authorList>
    </citation>
    <scope>NUCLEOTIDE SEQUENCE [LARGE SCALE GENOMIC DNA]</scope>
    <source>
        <strain evidence="2 3">H63</strain>
    </source>
</reference>
<sequence length="274" mass="30636">MSNFPPEITLTIFNFFPKKAIIGKLAVCRAWEQIGKDKTLWENLNFEEFKAKTKQLHPDLQELVLEGILKLELAEKFHQLWLLPLDKRKKQLTSLPKKDKSRHFILEESFSTNFGLVIFLSELLANINLATIPVGYLKYLCSKEGAIALGKNLICPDEFFSLPHVDYAKCLLSEIGVSALKEQLINPQQILLLDPFCLDLLLTPNGLTALREHLISVKGIANLGAFQIKCLLSEKGLLALQTGHVTVDAAASMKPIELEKHIAAMPMSPSCSFA</sequence>
<dbReference type="Proteomes" id="UP001222087">
    <property type="component" value="Chromosome"/>
</dbReference>
<proteinExistence type="predicted"/>
<gene>
    <name evidence="2" type="ORF">PXX05_01455</name>
</gene>
<keyword evidence="3" id="KW-1185">Reference proteome</keyword>
<dbReference type="Pfam" id="PF12937">
    <property type="entry name" value="F-box-like"/>
    <property type="match status" value="1"/>
</dbReference>
<organism evidence="2 3">
    <name type="scientific">Legionella cardiaca</name>
    <dbReference type="NCBI Taxonomy" id="1071983"/>
    <lineage>
        <taxon>Bacteria</taxon>
        <taxon>Pseudomonadati</taxon>
        <taxon>Pseudomonadota</taxon>
        <taxon>Gammaproteobacteria</taxon>
        <taxon>Legionellales</taxon>
        <taxon>Legionellaceae</taxon>
        <taxon>Legionella</taxon>
    </lineage>
</organism>
<protein>
    <submittedName>
        <fullName evidence="2">F-box-like domain-containing protein</fullName>
    </submittedName>
</protein>
<dbReference type="PROSITE" id="PS50181">
    <property type="entry name" value="FBOX"/>
    <property type="match status" value="1"/>
</dbReference>